<feature type="transmembrane region" description="Helical" evidence="1">
    <location>
        <begin position="145"/>
        <end position="164"/>
    </location>
</feature>
<dbReference type="OrthoDB" id="645134at2"/>
<sequence>MQPVFSGPGNWATRAYDAALQAVLGGAMQKKADTYEQSKTKLLFDFIFFYLLLQLPALFFFLYQQNYPGFVLAALPYPVLAATLVFLRKGNSTCYTGAVVATTTLLSAIATSFCDNIDITTHYGFMWLAAIMLSFVTASRTTTAILVAILCIYLGICSYIKIYHITVYVFPAYTYVFRHVANPIFTALSILFLLGLLASYYHSIVHLERKKNLDRQRQHSSLLQQNLTRQFLLLKGLSRSGMTAEANKELTDACFLEIEKQCETALEILNSGDLPAHD</sequence>
<protein>
    <submittedName>
        <fullName evidence="2">Uncharacterized protein</fullName>
    </submittedName>
</protein>
<feature type="transmembrane region" description="Helical" evidence="1">
    <location>
        <begin position="119"/>
        <end position="138"/>
    </location>
</feature>
<proteinExistence type="predicted"/>
<dbReference type="Proteomes" id="UP000244450">
    <property type="component" value="Unassembled WGS sequence"/>
</dbReference>
<dbReference type="RefSeq" id="WP_108689389.1">
    <property type="nucleotide sequence ID" value="NZ_QCYK01000004.1"/>
</dbReference>
<feature type="transmembrane region" description="Helical" evidence="1">
    <location>
        <begin position="42"/>
        <end position="63"/>
    </location>
</feature>
<feature type="transmembrane region" description="Helical" evidence="1">
    <location>
        <begin position="94"/>
        <end position="113"/>
    </location>
</feature>
<reference evidence="2 3" key="1">
    <citation type="submission" date="2018-04" db="EMBL/GenBank/DDBJ databases">
        <title>Chitinophaga fuyangensis sp. nov., isolated from soil in a chemical factory.</title>
        <authorList>
            <person name="Chen K."/>
        </authorList>
    </citation>
    <scope>NUCLEOTIDE SEQUENCE [LARGE SCALE GENOMIC DNA]</scope>
    <source>
        <strain evidence="2 3">LY-1</strain>
    </source>
</reference>
<dbReference type="EMBL" id="QCYK01000004">
    <property type="protein sequence ID" value="PUZ21740.1"/>
    <property type="molecule type" value="Genomic_DNA"/>
</dbReference>
<gene>
    <name evidence="2" type="ORF">DCC81_24435</name>
</gene>
<evidence type="ECO:0000256" key="1">
    <source>
        <dbReference type="SAM" id="Phobius"/>
    </source>
</evidence>
<evidence type="ECO:0000313" key="2">
    <source>
        <dbReference type="EMBL" id="PUZ21740.1"/>
    </source>
</evidence>
<keyword evidence="1" id="KW-1133">Transmembrane helix</keyword>
<keyword evidence="3" id="KW-1185">Reference proteome</keyword>
<name>A0A2T7BBI0_9BACT</name>
<accession>A0A2T7BBI0</accession>
<comment type="caution">
    <text evidence="2">The sequence shown here is derived from an EMBL/GenBank/DDBJ whole genome shotgun (WGS) entry which is preliminary data.</text>
</comment>
<evidence type="ECO:0000313" key="3">
    <source>
        <dbReference type="Proteomes" id="UP000244450"/>
    </source>
</evidence>
<dbReference type="AlphaFoldDB" id="A0A2T7BBI0"/>
<keyword evidence="1" id="KW-0812">Transmembrane</keyword>
<feature type="transmembrane region" description="Helical" evidence="1">
    <location>
        <begin position="69"/>
        <end position="87"/>
    </location>
</feature>
<organism evidence="2 3">
    <name type="scientific">Chitinophaga parva</name>
    <dbReference type="NCBI Taxonomy" id="2169414"/>
    <lineage>
        <taxon>Bacteria</taxon>
        <taxon>Pseudomonadati</taxon>
        <taxon>Bacteroidota</taxon>
        <taxon>Chitinophagia</taxon>
        <taxon>Chitinophagales</taxon>
        <taxon>Chitinophagaceae</taxon>
        <taxon>Chitinophaga</taxon>
    </lineage>
</organism>
<keyword evidence="1" id="KW-0472">Membrane</keyword>
<feature type="transmembrane region" description="Helical" evidence="1">
    <location>
        <begin position="184"/>
        <end position="207"/>
    </location>
</feature>